<accession>A0A0F9E0Q8</accession>
<dbReference type="EMBL" id="LAZR01029404">
    <property type="protein sequence ID" value="KKL59681.1"/>
    <property type="molecule type" value="Genomic_DNA"/>
</dbReference>
<organism evidence="1">
    <name type="scientific">marine sediment metagenome</name>
    <dbReference type="NCBI Taxonomy" id="412755"/>
    <lineage>
        <taxon>unclassified sequences</taxon>
        <taxon>metagenomes</taxon>
        <taxon>ecological metagenomes</taxon>
    </lineage>
</organism>
<gene>
    <name evidence="1" type="ORF">LCGC14_2212920</name>
</gene>
<protein>
    <submittedName>
        <fullName evidence="1">Uncharacterized protein</fullName>
    </submittedName>
</protein>
<evidence type="ECO:0000313" key="1">
    <source>
        <dbReference type="EMBL" id="KKL59681.1"/>
    </source>
</evidence>
<sequence length="123" mass="14484">MMGKKTLARRQQFDNYKRKWSLTDYSFYTHSYGGWSSTNGYLYVVYNGIDYISFRLSSHSNIGVSIEKDVGKKIFKIQSLTTLLRKIDHKKTRIFLHDNEKGYEVESFDDLKATLLIRKLARV</sequence>
<reference evidence="1" key="1">
    <citation type="journal article" date="2015" name="Nature">
        <title>Complex archaea that bridge the gap between prokaryotes and eukaryotes.</title>
        <authorList>
            <person name="Spang A."/>
            <person name="Saw J.H."/>
            <person name="Jorgensen S.L."/>
            <person name="Zaremba-Niedzwiedzka K."/>
            <person name="Martijn J."/>
            <person name="Lind A.E."/>
            <person name="van Eijk R."/>
            <person name="Schleper C."/>
            <person name="Guy L."/>
            <person name="Ettema T.J."/>
        </authorList>
    </citation>
    <scope>NUCLEOTIDE SEQUENCE</scope>
</reference>
<name>A0A0F9E0Q8_9ZZZZ</name>
<proteinExistence type="predicted"/>
<dbReference type="AlphaFoldDB" id="A0A0F9E0Q8"/>
<comment type="caution">
    <text evidence="1">The sequence shown here is derived from an EMBL/GenBank/DDBJ whole genome shotgun (WGS) entry which is preliminary data.</text>
</comment>